<dbReference type="AlphaFoldDB" id="A0A484GGI8"/>
<dbReference type="Proteomes" id="UP000295264">
    <property type="component" value="Unassembled WGS sequence"/>
</dbReference>
<reference evidence="2 3" key="1">
    <citation type="journal article" date="2018" name="Genomics">
        <title>Molecular footprints of inshore aquatic adaptation in Indo-Pacific humpback dolphin (Sousa chinensis).</title>
        <authorList>
            <person name="Ming Y."/>
            <person name="Jian J."/>
            <person name="Yu F."/>
            <person name="Yu X."/>
            <person name="Wang J."/>
            <person name="Liu W."/>
        </authorList>
    </citation>
    <scope>NUCLEOTIDE SEQUENCE [LARGE SCALE GENOMIC DNA]</scope>
    <source>
        <strain evidence="2">MY-2018</strain>
        <tissue evidence="2">Skin</tissue>
    </source>
</reference>
<accession>A0A484GGI8</accession>
<organism evidence="2 3">
    <name type="scientific">Sousa chinensis</name>
    <name type="common">Indo-pacific humpbacked dolphin</name>
    <name type="synonym">Steno chinensis</name>
    <dbReference type="NCBI Taxonomy" id="103600"/>
    <lineage>
        <taxon>Eukaryota</taxon>
        <taxon>Metazoa</taxon>
        <taxon>Chordata</taxon>
        <taxon>Craniata</taxon>
        <taxon>Vertebrata</taxon>
        <taxon>Euteleostomi</taxon>
        <taxon>Mammalia</taxon>
        <taxon>Eutheria</taxon>
        <taxon>Laurasiatheria</taxon>
        <taxon>Artiodactyla</taxon>
        <taxon>Whippomorpha</taxon>
        <taxon>Cetacea</taxon>
        <taxon>Odontoceti</taxon>
        <taxon>Delphinidae</taxon>
        <taxon>Sousa</taxon>
    </lineage>
</organism>
<feature type="non-terminal residue" evidence="2">
    <location>
        <position position="68"/>
    </location>
</feature>
<evidence type="ECO:0000313" key="2">
    <source>
        <dbReference type="EMBL" id="TEA34803.1"/>
    </source>
</evidence>
<dbReference type="EMBL" id="QWLN02008547">
    <property type="protein sequence ID" value="TEA34803.1"/>
    <property type="molecule type" value="Genomic_DNA"/>
</dbReference>
<feature type="region of interest" description="Disordered" evidence="1">
    <location>
        <begin position="38"/>
        <end position="68"/>
    </location>
</feature>
<feature type="non-terminal residue" evidence="2">
    <location>
        <position position="1"/>
    </location>
</feature>
<keyword evidence="3" id="KW-1185">Reference proteome</keyword>
<gene>
    <name evidence="2" type="ORF">DBR06_SOUSAS11910027</name>
</gene>
<protein>
    <submittedName>
        <fullName evidence="2">Uncharacterized protein</fullName>
    </submittedName>
</protein>
<evidence type="ECO:0000313" key="3">
    <source>
        <dbReference type="Proteomes" id="UP000295264"/>
    </source>
</evidence>
<name>A0A484GGI8_SOUCH</name>
<sequence>PSGVFHPALTTASHAVKNFITKDQWLLTPRREYTNKKRIENHYRNTGQEFKEASPEASMEEIHKIDQL</sequence>
<comment type="caution">
    <text evidence="2">The sequence shown here is derived from an EMBL/GenBank/DDBJ whole genome shotgun (WGS) entry which is preliminary data.</text>
</comment>
<proteinExistence type="predicted"/>
<evidence type="ECO:0000256" key="1">
    <source>
        <dbReference type="SAM" id="MobiDB-lite"/>
    </source>
</evidence>